<comment type="similarity">
    <text evidence="1">Belongs to the TCP10 family.</text>
</comment>
<dbReference type="InterPro" id="IPR009852">
    <property type="entry name" value="CENPJ_C_dom"/>
</dbReference>
<keyword evidence="5" id="KW-1185">Reference proteome</keyword>
<dbReference type="InterPro" id="IPR026581">
    <property type="entry name" value="TCP10L/CENPJ"/>
</dbReference>
<dbReference type="Proteomes" id="UP001470230">
    <property type="component" value="Unassembled WGS sequence"/>
</dbReference>
<reference evidence="4 5" key="1">
    <citation type="submission" date="2024-04" db="EMBL/GenBank/DDBJ databases">
        <title>Tritrichomonas musculus Genome.</title>
        <authorList>
            <person name="Alves-Ferreira E."/>
            <person name="Grigg M."/>
            <person name="Lorenzi H."/>
            <person name="Galac M."/>
        </authorList>
    </citation>
    <scope>NUCLEOTIDE SEQUENCE [LARGE SCALE GENOMIC DNA]</scope>
    <source>
        <strain evidence="4 5">EAF2021</strain>
    </source>
</reference>
<feature type="region of interest" description="Disordered" evidence="2">
    <location>
        <begin position="1"/>
        <end position="46"/>
    </location>
</feature>
<feature type="compositionally biased region" description="Polar residues" evidence="2">
    <location>
        <begin position="1"/>
        <end position="20"/>
    </location>
</feature>
<protein>
    <recommendedName>
        <fullName evidence="3">Centromere protein J C-terminal domain-containing protein</fullName>
    </recommendedName>
</protein>
<proteinExistence type="inferred from homology"/>
<dbReference type="Pfam" id="PF07202">
    <property type="entry name" value="Tcp10_C"/>
    <property type="match status" value="1"/>
</dbReference>
<accession>A0ABR2JF18</accession>
<gene>
    <name evidence="4" type="ORF">M9Y10_006194</name>
</gene>
<evidence type="ECO:0000313" key="5">
    <source>
        <dbReference type="Proteomes" id="UP001470230"/>
    </source>
</evidence>
<evidence type="ECO:0000259" key="3">
    <source>
        <dbReference type="Pfam" id="PF07202"/>
    </source>
</evidence>
<evidence type="ECO:0000313" key="4">
    <source>
        <dbReference type="EMBL" id="KAK8876011.1"/>
    </source>
</evidence>
<dbReference type="PANTHER" id="PTHR10331">
    <property type="entry name" value="T COMPLEX PROTEIN 10"/>
    <property type="match status" value="1"/>
</dbReference>
<evidence type="ECO:0000256" key="1">
    <source>
        <dbReference type="ARBA" id="ARBA00005627"/>
    </source>
</evidence>
<evidence type="ECO:0000256" key="2">
    <source>
        <dbReference type="SAM" id="MobiDB-lite"/>
    </source>
</evidence>
<dbReference type="InterPro" id="IPR047002">
    <property type="entry name" value="Tcp10_C_sf"/>
</dbReference>
<feature type="domain" description="Centromere protein J C-terminal" evidence="3">
    <location>
        <begin position="389"/>
        <end position="415"/>
    </location>
</feature>
<feature type="compositionally biased region" description="Basic and acidic residues" evidence="2">
    <location>
        <begin position="23"/>
        <end position="33"/>
    </location>
</feature>
<dbReference type="Gene3D" id="2.60.450.20">
    <property type="match status" value="1"/>
</dbReference>
<dbReference type="EMBL" id="JAPFFF010000012">
    <property type="protein sequence ID" value="KAK8876011.1"/>
    <property type="molecule type" value="Genomic_DNA"/>
</dbReference>
<dbReference type="PANTHER" id="PTHR10331:SF6">
    <property type="entry name" value="SPINDLE ASSEMBLY ABNORMAL 4"/>
    <property type="match status" value="1"/>
</dbReference>
<organism evidence="4 5">
    <name type="scientific">Tritrichomonas musculus</name>
    <dbReference type="NCBI Taxonomy" id="1915356"/>
    <lineage>
        <taxon>Eukaryota</taxon>
        <taxon>Metamonada</taxon>
        <taxon>Parabasalia</taxon>
        <taxon>Tritrichomonadida</taxon>
        <taxon>Tritrichomonadidae</taxon>
        <taxon>Tritrichomonas</taxon>
    </lineage>
</organism>
<sequence length="425" mass="47760">MESKYSQNKMSLSTLNQNSEAKAGNKKDFKKLFSDGSDNGSEVEQFDIIEDKNINYRNNEVSMSAKSNDNHIENDAIQIQYSQPNSNSRQISPQIPTSLKPFSNESNISIEPRNTTQIEQQGIKMPDVRNWDDYDDSSDAFYKNDNEDSPQIDKPLVFRAVIPKESQKSSNSSGVNPSPPSAKRGKDSADSVSSKIAIKKKNENNKVQKKFSPTKKNIKIAYSQKKAAINNNIDENISNSNDSSPQKPSYSRPPLFNMNIKSNESNITSQKAQLPTTNKPNASFGQNIKRNTQSSTFSLFENYDVNFDADFGEVIDEKDGPNHKKIIKYFDGSTEIIFPNGTRKITRSNCVYVFYQNGDISQDFNDGARAYKYSNGTIDLTLPNGVILCVFPNGQREKHFLNGDKEIIYPSGEIKYMKAANSNNE</sequence>
<feature type="region of interest" description="Disordered" evidence="2">
    <location>
        <begin position="164"/>
        <end position="212"/>
    </location>
</feature>
<feature type="region of interest" description="Disordered" evidence="2">
    <location>
        <begin position="82"/>
        <end position="114"/>
    </location>
</feature>
<comment type="caution">
    <text evidence="4">The sequence shown here is derived from an EMBL/GenBank/DDBJ whole genome shotgun (WGS) entry which is preliminary data.</text>
</comment>
<name>A0ABR2JF18_9EUKA</name>